<dbReference type="AlphaFoldDB" id="A0A2H5N3A4"/>
<dbReference type="PANTHER" id="PTHR47955:SF19">
    <property type="entry name" value="CYTOCHROME P450 71A9-LIKE ISOFORM X1"/>
    <property type="match status" value="1"/>
</dbReference>
<keyword evidence="3" id="KW-0349">Heme</keyword>
<evidence type="ECO:0000256" key="4">
    <source>
        <dbReference type="ARBA" id="ARBA00022723"/>
    </source>
</evidence>
<keyword evidence="7" id="KW-0503">Monooxygenase</keyword>
<keyword evidence="9" id="KW-1185">Reference proteome</keyword>
<evidence type="ECO:0000256" key="7">
    <source>
        <dbReference type="ARBA" id="ARBA00023033"/>
    </source>
</evidence>
<reference evidence="8 9" key="1">
    <citation type="journal article" date="2017" name="Front. Genet.">
        <title>Draft sequencing of the heterozygous diploid genome of Satsuma (Citrus unshiu Marc.) using a hybrid assembly approach.</title>
        <authorList>
            <person name="Shimizu T."/>
            <person name="Tanizawa Y."/>
            <person name="Mochizuki T."/>
            <person name="Nagasaki H."/>
            <person name="Yoshioka T."/>
            <person name="Toyoda A."/>
            <person name="Fujiyama A."/>
            <person name="Kaminuma E."/>
            <person name="Nakamura Y."/>
        </authorList>
    </citation>
    <scope>NUCLEOTIDE SEQUENCE [LARGE SCALE GENOMIC DNA]</scope>
    <source>
        <strain evidence="9">cv. Miyagawa wase</strain>
    </source>
</reference>
<accession>A0A2H5N3A4</accession>
<gene>
    <name evidence="8" type="ORF">CUMW_277110</name>
</gene>
<keyword evidence="6" id="KW-0408">Iron</keyword>
<dbReference type="GO" id="GO:0005506">
    <property type="term" value="F:iron ion binding"/>
    <property type="evidence" value="ECO:0007669"/>
    <property type="project" value="InterPro"/>
</dbReference>
<comment type="similarity">
    <text evidence="2">Belongs to the cytochrome P450 family.</text>
</comment>
<dbReference type="PANTHER" id="PTHR47955">
    <property type="entry name" value="CYTOCHROME P450 FAMILY 71 PROTEIN"/>
    <property type="match status" value="1"/>
</dbReference>
<sequence length="100" mass="11634">MKSLALYLPIFLALYVLTKQFLNKIRRLPPSPFLELPIIGHLYLLKRPIHRTLSNLSKRHGPILLLRFGSRRVPCPVSSPQAAEENCFTKKRHLLRNRLP</sequence>
<keyword evidence="4" id="KW-0479">Metal-binding</keyword>
<evidence type="ECO:0000256" key="1">
    <source>
        <dbReference type="ARBA" id="ARBA00001971"/>
    </source>
</evidence>
<comment type="cofactor">
    <cofactor evidence="1">
        <name>heme</name>
        <dbReference type="ChEBI" id="CHEBI:30413"/>
    </cofactor>
</comment>
<name>A0A2H5N3A4_CITUN</name>
<dbReference type="GO" id="GO:0020037">
    <property type="term" value="F:heme binding"/>
    <property type="evidence" value="ECO:0007669"/>
    <property type="project" value="InterPro"/>
</dbReference>
<dbReference type="EMBL" id="BDQV01001766">
    <property type="protein sequence ID" value="GAY34733.1"/>
    <property type="molecule type" value="Genomic_DNA"/>
</dbReference>
<dbReference type="SUPFAM" id="SSF48264">
    <property type="entry name" value="Cytochrome P450"/>
    <property type="match status" value="1"/>
</dbReference>
<evidence type="ECO:0000256" key="6">
    <source>
        <dbReference type="ARBA" id="ARBA00023004"/>
    </source>
</evidence>
<evidence type="ECO:0000256" key="2">
    <source>
        <dbReference type="ARBA" id="ARBA00010617"/>
    </source>
</evidence>
<evidence type="ECO:0000313" key="8">
    <source>
        <dbReference type="EMBL" id="GAY34733.1"/>
    </source>
</evidence>
<keyword evidence="5" id="KW-0560">Oxidoreductase</keyword>
<dbReference type="GO" id="GO:0004497">
    <property type="term" value="F:monooxygenase activity"/>
    <property type="evidence" value="ECO:0007669"/>
    <property type="project" value="UniProtKB-KW"/>
</dbReference>
<evidence type="ECO:0000256" key="5">
    <source>
        <dbReference type="ARBA" id="ARBA00023002"/>
    </source>
</evidence>
<organism evidence="8 9">
    <name type="scientific">Citrus unshiu</name>
    <name type="common">Satsuma mandarin</name>
    <name type="synonym">Citrus nobilis var. unshiu</name>
    <dbReference type="NCBI Taxonomy" id="55188"/>
    <lineage>
        <taxon>Eukaryota</taxon>
        <taxon>Viridiplantae</taxon>
        <taxon>Streptophyta</taxon>
        <taxon>Embryophyta</taxon>
        <taxon>Tracheophyta</taxon>
        <taxon>Spermatophyta</taxon>
        <taxon>Magnoliopsida</taxon>
        <taxon>eudicotyledons</taxon>
        <taxon>Gunneridae</taxon>
        <taxon>Pentapetalae</taxon>
        <taxon>rosids</taxon>
        <taxon>malvids</taxon>
        <taxon>Sapindales</taxon>
        <taxon>Rutaceae</taxon>
        <taxon>Aurantioideae</taxon>
        <taxon>Citrus</taxon>
    </lineage>
</organism>
<protein>
    <recommendedName>
        <fullName evidence="10">Cytochrome P450</fullName>
    </recommendedName>
</protein>
<dbReference type="GO" id="GO:0016705">
    <property type="term" value="F:oxidoreductase activity, acting on paired donors, with incorporation or reduction of molecular oxygen"/>
    <property type="evidence" value="ECO:0007669"/>
    <property type="project" value="InterPro"/>
</dbReference>
<evidence type="ECO:0000313" key="9">
    <source>
        <dbReference type="Proteomes" id="UP000236630"/>
    </source>
</evidence>
<comment type="caution">
    <text evidence="8">The sequence shown here is derived from an EMBL/GenBank/DDBJ whole genome shotgun (WGS) entry which is preliminary data.</text>
</comment>
<dbReference type="Gene3D" id="1.10.630.10">
    <property type="entry name" value="Cytochrome P450"/>
    <property type="match status" value="1"/>
</dbReference>
<evidence type="ECO:0008006" key="10">
    <source>
        <dbReference type="Google" id="ProtNLM"/>
    </source>
</evidence>
<evidence type="ECO:0000256" key="3">
    <source>
        <dbReference type="ARBA" id="ARBA00022617"/>
    </source>
</evidence>
<dbReference type="Proteomes" id="UP000236630">
    <property type="component" value="Unassembled WGS sequence"/>
</dbReference>
<dbReference type="InterPro" id="IPR036396">
    <property type="entry name" value="Cyt_P450_sf"/>
</dbReference>
<dbReference type="STRING" id="55188.A0A2H5N3A4"/>
<proteinExistence type="inferred from homology"/>